<dbReference type="InterPro" id="IPR047691">
    <property type="entry name" value="PelF-like"/>
</dbReference>
<organism evidence="2 3">
    <name type="scientific">Paenibacillus curdlanolyticus YK9</name>
    <dbReference type="NCBI Taxonomy" id="717606"/>
    <lineage>
        <taxon>Bacteria</taxon>
        <taxon>Bacillati</taxon>
        <taxon>Bacillota</taxon>
        <taxon>Bacilli</taxon>
        <taxon>Bacillales</taxon>
        <taxon>Paenibacillaceae</taxon>
        <taxon>Paenibacillus</taxon>
    </lineage>
</organism>
<dbReference type="GO" id="GO:0016740">
    <property type="term" value="F:transferase activity"/>
    <property type="evidence" value="ECO:0007669"/>
    <property type="project" value="UniProtKB-KW"/>
</dbReference>
<dbReference type="RefSeq" id="WP_006038443.1">
    <property type="nucleotide sequence ID" value="NZ_AEDD01000006.1"/>
</dbReference>
<sequence>MKICIVAEGSYPYVTGGVSSWIHALLRSMPEHSFVIYAIAAEEEQKGKFKYELPPNVTEVREFFMDSYLKEEGRWGARAKLTSEEAHAIKSLIGGDEQADWQPIFQALLSKKLSDAATFLMSRDYYDILSELCEEKYSQVPFTEMFWTVRSMIMPLFMTVRNSLPEADLYHSVSTGYAGVIASLGKHIYNKPMVLTEHGIYSREREEEIIKSDWVKGTFKDLWIQYFYTLSKCAYQYADEVVTLFNRNKEIEIELGCPEDKISIVPNGVNAADFDNLPGKAEGAPIRVGALVRVVPIKDIKTMIQSFQLVKREVPSATFHIMGPYEEDPEYYEECLALIDAFGLQDVEFTGNVDIKQYVGTMDLLVLTSVSEGQPLAVLEGLAASKPFVTTDVGSCKELLFGVDDPYGQAGFVVPVMNAEQISRSIVTLCKNERMRNEMGGNGRRRVEALYTRDRFIDSYKALYNQLERRS</sequence>
<dbReference type="AlphaFoldDB" id="E0I9W2"/>
<dbReference type="Proteomes" id="UP000005387">
    <property type="component" value="Unassembled WGS sequence"/>
</dbReference>
<evidence type="ECO:0000313" key="3">
    <source>
        <dbReference type="Proteomes" id="UP000005387"/>
    </source>
</evidence>
<evidence type="ECO:0000259" key="1">
    <source>
        <dbReference type="Pfam" id="PF11997"/>
    </source>
</evidence>
<keyword evidence="3" id="KW-1185">Reference proteome</keyword>
<dbReference type="STRING" id="717606.PaecuDRAFT_2449"/>
<dbReference type="Gene3D" id="3.40.50.2000">
    <property type="entry name" value="Glycogen Phosphorylase B"/>
    <property type="match status" value="2"/>
</dbReference>
<dbReference type="EMBL" id="AEDD01000006">
    <property type="protein sequence ID" value="EFM10539.1"/>
    <property type="molecule type" value="Genomic_DNA"/>
</dbReference>
<dbReference type="Pfam" id="PF13692">
    <property type="entry name" value="Glyco_trans_1_4"/>
    <property type="match status" value="1"/>
</dbReference>
<feature type="domain" description="DUF3492" evidence="1">
    <location>
        <begin position="1"/>
        <end position="259"/>
    </location>
</feature>
<dbReference type="NCBIfam" id="NF038011">
    <property type="entry name" value="PelF"/>
    <property type="match status" value="1"/>
</dbReference>
<proteinExistence type="predicted"/>
<protein>
    <submittedName>
        <fullName evidence="2">Glycosyl transferase group 1</fullName>
    </submittedName>
</protein>
<name>E0I9W2_9BACL</name>
<dbReference type="PANTHER" id="PTHR12526:SF608">
    <property type="entry name" value="PELF"/>
    <property type="match status" value="1"/>
</dbReference>
<accession>E0I9W2</accession>
<reference evidence="2 3" key="1">
    <citation type="submission" date="2010-07" db="EMBL/GenBank/DDBJ databases">
        <title>The draft genome of Paenibacillus curdlanolyticus YK9.</title>
        <authorList>
            <consortium name="US DOE Joint Genome Institute (JGI-PGF)"/>
            <person name="Lucas S."/>
            <person name="Copeland A."/>
            <person name="Lapidus A."/>
            <person name="Cheng J.-F."/>
            <person name="Bruce D."/>
            <person name="Goodwin L."/>
            <person name="Pitluck S."/>
            <person name="Land M.L."/>
            <person name="Hauser L."/>
            <person name="Chang Y.-J."/>
            <person name="Jeffries C."/>
            <person name="Anderson I.J."/>
            <person name="Johnson E."/>
            <person name="Loganathan U."/>
            <person name="Mulhopadhyay B."/>
            <person name="Kyrpides N."/>
            <person name="Woyke T.J."/>
        </authorList>
    </citation>
    <scope>NUCLEOTIDE SEQUENCE [LARGE SCALE GENOMIC DNA]</scope>
    <source>
        <strain evidence="2 3">YK9</strain>
    </source>
</reference>
<dbReference type="OrthoDB" id="9772485at2"/>
<evidence type="ECO:0000313" key="2">
    <source>
        <dbReference type="EMBL" id="EFM10539.1"/>
    </source>
</evidence>
<dbReference type="InterPro" id="IPR022622">
    <property type="entry name" value="DUF3492"/>
</dbReference>
<dbReference type="Pfam" id="PF11997">
    <property type="entry name" value="DUF3492"/>
    <property type="match status" value="1"/>
</dbReference>
<dbReference type="SUPFAM" id="SSF53756">
    <property type="entry name" value="UDP-Glycosyltransferase/glycogen phosphorylase"/>
    <property type="match status" value="1"/>
</dbReference>
<dbReference type="eggNOG" id="COG0438">
    <property type="taxonomic scope" value="Bacteria"/>
</dbReference>
<gene>
    <name evidence="2" type="ORF">PaecuDRAFT_2449</name>
</gene>
<dbReference type="PANTHER" id="PTHR12526">
    <property type="entry name" value="GLYCOSYLTRANSFERASE"/>
    <property type="match status" value="1"/>
</dbReference>
<keyword evidence="2" id="KW-0808">Transferase</keyword>